<evidence type="ECO:0000256" key="2">
    <source>
        <dbReference type="ARBA" id="ARBA00022730"/>
    </source>
</evidence>
<dbReference type="GO" id="GO:0000027">
    <property type="term" value="P:ribosomal large subunit assembly"/>
    <property type="evidence" value="ECO:0007669"/>
    <property type="project" value="TreeGrafter"/>
</dbReference>
<evidence type="ECO:0000256" key="3">
    <source>
        <dbReference type="ARBA" id="ARBA00022884"/>
    </source>
</evidence>
<gene>
    <name evidence="6" type="primary">rpl18</name>
    <name evidence="7" type="ORF">BEU04_04585</name>
</gene>
<comment type="caution">
    <text evidence="7">The sequence shown here is derived from an EMBL/GenBank/DDBJ whole genome shotgun (WGS) entry which is preliminary data.</text>
</comment>
<dbReference type="GO" id="GO:0008097">
    <property type="term" value="F:5S rRNA binding"/>
    <property type="evidence" value="ECO:0007669"/>
    <property type="project" value="InterPro"/>
</dbReference>
<accession>A0A1J5TCA7</accession>
<dbReference type="Gene3D" id="3.30.420.100">
    <property type="match status" value="1"/>
</dbReference>
<comment type="function">
    <text evidence="6">This is one of the proteins that bind and probably mediate the attachment of the 5S RNA into the large ribosomal subunit, where it forms part of the central protuberance.</text>
</comment>
<name>A0A1J5TCA7_9ARCH</name>
<dbReference type="InterPro" id="IPR005485">
    <property type="entry name" value="Rbsml_uL18_euk_arch"/>
</dbReference>
<comment type="subunit">
    <text evidence="6">Part of the 50S ribosomal subunit. Contacts the 5S and 23S rRNAs.</text>
</comment>
<dbReference type="NCBIfam" id="NF006342">
    <property type="entry name" value="PRK08569.1"/>
    <property type="match status" value="1"/>
</dbReference>
<keyword evidence="2 6" id="KW-0699">rRNA-binding</keyword>
<dbReference type="InterPro" id="IPR057267">
    <property type="entry name" value="Rbsml_uL18_arch"/>
</dbReference>
<keyword evidence="4 6" id="KW-0689">Ribosomal protein</keyword>
<dbReference type="PANTHER" id="PTHR23410">
    <property type="entry name" value="RIBOSOMAL PROTEIN L5-RELATED"/>
    <property type="match status" value="1"/>
</dbReference>
<dbReference type="PANTHER" id="PTHR23410:SF12">
    <property type="entry name" value="LARGE RIBOSOMAL SUBUNIT PROTEIN UL18"/>
    <property type="match status" value="1"/>
</dbReference>
<organism evidence="7 8">
    <name type="scientific">Marine Group III euryarchaeote CG-Bathy1</name>
    <dbReference type="NCBI Taxonomy" id="1889001"/>
    <lineage>
        <taxon>Archaea</taxon>
        <taxon>Methanobacteriati</taxon>
        <taxon>Thermoplasmatota</taxon>
        <taxon>Thermoplasmata</taxon>
        <taxon>Candidatus Thermoprofundales</taxon>
    </lineage>
</organism>
<keyword evidence="5 6" id="KW-0687">Ribonucleoprotein</keyword>
<dbReference type="GO" id="GO:0022625">
    <property type="term" value="C:cytosolic large ribosomal subunit"/>
    <property type="evidence" value="ECO:0007669"/>
    <property type="project" value="TreeGrafter"/>
</dbReference>
<keyword evidence="3 6" id="KW-0694">RNA-binding</keyword>
<dbReference type="GO" id="GO:0006412">
    <property type="term" value="P:translation"/>
    <property type="evidence" value="ECO:0007669"/>
    <property type="project" value="UniProtKB-UniRule"/>
</dbReference>
<sequence length="165" mass="18072">MVSRKKIFRRRRQGKTDYRKRLKLIKSGIPRASVRITNTKVMIQIIDFSMKGDLILASATSKQLDGFGWGESSKSIPASYLAGYLAGKRSVKNGVKKAVFDVGRASTTAGGRIFASLKGLVDGGMEIPHSESVYPIEERIKGAHISKKIDGKVDKTMKEIDGGLD</sequence>
<dbReference type="InterPro" id="IPR057268">
    <property type="entry name" value="Ribosomal_L18"/>
</dbReference>
<reference evidence="7 8" key="1">
    <citation type="submission" date="2016-08" db="EMBL/GenBank/DDBJ databases">
        <title>New Insights into Marine Group III Euryarchaeota, from dark to light.</title>
        <authorList>
            <person name="Haro-Moreno J.M."/>
            <person name="Rodriguez-Valera F."/>
            <person name="Lopez-Garcia P."/>
            <person name="Moreira D."/>
            <person name="Martin-Cuadrado A.B."/>
        </authorList>
    </citation>
    <scope>NUCLEOTIDE SEQUENCE [LARGE SCALE GENOMIC DNA]</scope>
    <source>
        <strain evidence="7">CG-Bathy1</strain>
    </source>
</reference>
<dbReference type="AlphaFoldDB" id="A0A1J5TCA7"/>
<evidence type="ECO:0000256" key="1">
    <source>
        <dbReference type="ARBA" id="ARBA00007116"/>
    </source>
</evidence>
<evidence type="ECO:0000313" key="8">
    <source>
        <dbReference type="Proteomes" id="UP000183815"/>
    </source>
</evidence>
<proteinExistence type="inferred from homology"/>
<dbReference type="EMBL" id="MIYU01000007">
    <property type="protein sequence ID" value="OIR18546.1"/>
    <property type="molecule type" value="Genomic_DNA"/>
</dbReference>
<dbReference type="CDD" id="cd00432">
    <property type="entry name" value="Ribosomal_L18_L5e"/>
    <property type="match status" value="1"/>
</dbReference>
<dbReference type="Pfam" id="PF17144">
    <property type="entry name" value="Ribosomal_L5e"/>
    <property type="match status" value="2"/>
</dbReference>
<evidence type="ECO:0000256" key="6">
    <source>
        <dbReference type="HAMAP-Rule" id="MF_01337"/>
    </source>
</evidence>
<evidence type="ECO:0000313" key="7">
    <source>
        <dbReference type="EMBL" id="OIR18546.1"/>
    </source>
</evidence>
<dbReference type="GO" id="GO:0003735">
    <property type="term" value="F:structural constituent of ribosome"/>
    <property type="evidence" value="ECO:0007669"/>
    <property type="project" value="InterPro"/>
</dbReference>
<evidence type="ECO:0000256" key="5">
    <source>
        <dbReference type="ARBA" id="ARBA00023274"/>
    </source>
</evidence>
<dbReference type="HAMAP" id="MF_01337_A">
    <property type="entry name" value="Ribosomal_uL18_A"/>
    <property type="match status" value="1"/>
</dbReference>
<dbReference type="Proteomes" id="UP000183815">
    <property type="component" value="Unassembled WGS sequence"/>
</dbReference>
<dbReference type="PRINTS" id="PR00058">
    <property type="entry name" value="RIBOSOMALL5"/>
</dbReference>
<comment type="similarity">
    <text evidence="1 6">Belongs to the universal ribosomal protein uL18 family.</text>
</comment>
<evidence type="ECO:0000256" key="4">
    <source>
        <dbReference type="ARBA" id="ARBA00022980"/>
    </source>
</evidence>
<protein>
    <recommendedName>
        <fullName evidence="6">Large ribosomal subunit protein uL18</fullName>
    </recommendedName>
</protein>
<dbReference type="SUPFAM" id="SSF53137">
    <property type="entry name" value="Translational machinery components"/>
    <property type="match status" value="1"/>
</dbReference>